<evidence type="ECO:0000313" key="1">
    <source>
        <dbReference type="EMBL" id="KAG5586330.1"/>
    </source>
</evidence>
<dbReference type="AlphaFoldDB" id="A0A9J5XF89"/>
<comment type="caution">
    <text evidence="1">The sequence shown here is derived from an EMBL/GenBank/DDBJ whole genome shotgun (WGS) entry which is preliminary data.</text>
</comment>
<gene>
    <name evidence="1" type="ORF">H5410_046764</name>
</gene>
<protein>
    <submittedName>
        <fullName evidence="1">Uncharacterized protein</fullName>
    </submittedName>
</protein>
<accession>A0A9J5XF89</accession>
<reference evidence="1 2" key="1">
    <citation type="submission" date="2020-09" db="EMBL/GenBank/DDBJ databases">
        <title>De no assembly of potato wild relative species, Solanum commersonii.</title>
        <authorList>
            <person name="Cho K."/>
        </authorList>
    </citation>
    <scope>NUCLEOTIDE SEQUENCE [LARGE SCALE GENOMIC DNA]</scope>
    <source>
        <strain evidence="1">LZ3.2</strain>
        <tissue evidence="1">Leaf</tissue>
    </source>
</reference>
<evidence type="ECO:0000313" key="2">
    <source>
        <dbReference type="Proteomes" id="UP000824120"/>
    </source>
</evidence>
<dbReference type="Proteomes" id="UP000824120">
    <property type="component" value="Chromosome 9"/>
</dbReference>
<keyword evidence="2" id="KW-1185">Reference proteome</keyword>
<dbReference type="EMBL" id="JACXVP010000009">
    <property type="protein sequence ID" value="KAG5586330.1"/>
    <property type="molecule type" value="Genomic_DNA"/>
</dbReference>
<organism evidence="1 2">
    <name type="scientific">Solanum commersonii</name>
    <name type="common">Commerson's wild potato</name>
    <name type="synonym">Commerson's nightshade</name>
    <dbReference type="NCBI Taxonomy" id="4109"/>
    <lineage>
        <taxon>Eukaryota</taxon>
        <taxon>Viridiplantae</taxon>
        <taxon>Streptophyta</taxon>
        <taxon>Embryophyta</taxon>
        <taxon>Tracheophyta</taxon>
        <taxon>Spermatophyta</taxon>
        <taxon>Magnoliopsida</taxon>
        <taxon>eudicotyledons</taxon>
        <taxon>Gunneridae</taxon>
        <taxon>Pentapetalae</taxon>
        <taxon>asterids</taxon>
        <taxon>lamiids</taxon>
        <taxon>Solanales</taxon>
        <taxon>Solanaceae</taxon>
        <taxon>Solanoideae</taxon>
        <taxon>Solaneae</taxon>
        <taxon>Solanum</taxon>
    </lineage>
</organism>
<name>A0A9J5XF89_SOLCO</name>
<proteinExistence type="predicted"/>
<sequence>MKEFRGLGNCSNQWKWRLCLTAEYLPSRPFIDNNFSSRIVCSLSAFNLFRSRGGGSIGGTGATGGVGAGTESTGVDTGGTLAESGRDLARILACRDCREWSFSVSKNVVWGPSLTELCSRASNTGLLPFPLPHIGGSYLPFLEGLGNASQKYSAMRRLLPFLRDLIFSFKAQYTGTLGKVKAIWRLTYCIRRSSPSFLRFFNYLVPFCSIVTMLCL</sequence>